<dbReference type="AlphaFoldDB" id="A0A2Z4JD48"/>
<reference evidence="2" key="1">
    <citation type="submission" date="2018-06" db="EMBL/GenBank/DDBJ databases">
        <authorList>
            <person name="Li K."/>
        </authorList>
    </citation>
    <scope>NUCLEOTIDE SEQUENCE [LARGE SCALE GENOMIC DNA]</scope>
    <source>
        <strain evidence="2">ZFG47</strain>
        <plasmid evidence="2">unnamed1</plasmid>
    </source>
</reference>
<proteinExistence type="predicted"/>
<geneLocation type="plasmid" evidence="1 2">
    <name>unnamed1</name>
</geneLocation>
<evidence type="ECO:0000313" key="2">
    <source>
        <dbReference type="Proteomes" id="UP000249616"/>
    </source>
</evidence>
<dbReference type="EMBL" id="CP030074">
    <property type="protein sequence ID" value="AWW42996.1"/>
    <property type="molecule type" value="Genomic_DNA"/>
</dbReference>
<accession>A0A2Z4JD48</accession>
<gene>
    <name evidence="1" type="ORF">DN051_40810</name>
</gene>
<evidence type="ECO:0000313" key="1">
    <source>
        <dbReference type="EMBL" id="AWW42996.1"/>
    </source>
</evidence>
<sequence>MTLGVVQHLQEAVAVGRGQELPQGVLVLRHAVEVARREERGGPVQQVGDVLDVAAQAAQLLLPRGERLADLYDLVLGPPELCGELVQTGFCFQGALLLLELLDVRDGAWPVEFRVGVDAGQQGEGGTGSGAGPLLLLEFPGGRGDVGAFAGEAGGLGEEGVELGLVAPAQHPVAPVVDAVGVVLLVAASAAFDKALPGDGGAGWCG</sequence>
<dbReference type="KEGG" id="scad:DN051_40810"/>
<keyword evidence="1" id="KW-0614">Plasmid</keyword>
<dbReference type="Proteomes" id="UP000249616">
    <property type="component" value="Plasmid unnamed1"/>
</dbReference>
<organism evidence="1 2">
    <name type="scientific">Streptomyces cadmiisoli</name>
    <dbReference type="NCBI Taxonomy" id="2184053"/>
    <lineage>
        <taxon>Bacteria</taxon>
        <taxon>Bacillati</taxon>
        <taxon>Actinomycetota</taxon>
        <taxon>Actinomycetes</taxon>
        <taxon>Kitasatosporales</taxon>
        <taxon>Streptomycetaceae</taxon>
        <taxon>Streptomyces</taxon>
        <taxon>Streptomyces aurantiacus group</taxon>
    </lineage>
</organism>
<protein>
    <submittedName>
        <fullName evidence="1">Uncharacterized protein</fullName>
    </submittedName>
</protein>
<keyword evidence="2" id="KW-1185">Reference proteome</keyword>
<name>A0A2Z4JD48_9ACTN</name>